<evidence type="ECO:0000313" key="4">
    <source>
        <dbReference type="Proteomes" id="UP000019473"/>
    </source>
</evidence>
<feature type="transmembrane region" description="Helical" evidence="2">
    <location>
        <begin position="80"/>
        <end position="98"/>
    </location>
</feature>
<reference evidence="3 4" key="1">
    <citation type="submission" date="2013-03" db="EMBL/GenBank/DDBJ databases">
        <title>The Genome Sequence of Cladophialophora yegresii CBS 114405.</title>
        <authorList>
            <consortium name="The Broad Institute Genomics Platform"/>
            <person name="Cuomo C."/>
            <person name="de Hoog S."/>
            <person name="Gorbushina A."/>
            <person name="Walker B."/>
            <person name="Young S.K."/>
            <person name="Zeng Q."/>
            <person name="Gargeya S."/>
            <person name="Fitzgerald M."/>
            <person name="Haas B."/>
            <person name="Abouelleil A."/>
            <person name="Allen A.W."/>
            <person name="Alvarado L."/>
            <person name="Arachchi H.M."/>
            <person name="Berlin A.M."/>
            <person name="Chapman S.B."/>
            <person name="Gainer-Dewar J."/>
            <person name="Goldberg J."/>
            <person name="Griggs A."/>
            <person name="Gujja S."/>
            <person name="Hansen M."/>
            <person name="Howarth C."/>
            <person name="Imamovic A."/>
            <person name="Ireland A."/>
            <person name="Larimer J."/>
            <person name="McCowan C."/>
            <person name="Murphy C."/>
            <person name="Pearson M."/>
            <person name="Poon T.W."/>
            <person name="Priest M."/>
            <person name="Roberts A."/>
            <person name="Saif S."/>
            <person name="Shea T."/>
            <person name="Sisk P."/>
            <person name="Sykes S."/>
            <person name="Wortman J."/>
            <person name="Nusbaum C."/>
            <person name="Birren B."/>
        </authorList>
    </citation>
    <scope>NUCLEOTIDE SEQUENCE [LARGE SCALE GENOMIC DNA]</scope>
    <source>
        <strain evidence="3 4">CBS 114405</strain>
    </source>
</reference>
<dbReference type="VEuPathDB" id="FungiDB:A1O7_00981"/>
<dbReference type="OrthoDB" id="5417811at2759"/>
<accession>W9W9M6</accession>
<keyword evidence="2" id="KW-0472">Membrane</keyword>
<sequence>MDDEPTPSERQAMRSYRSDSSSSTPTSKRSSRRHGIFSRKAYRDPVVSAKARISFAFGVTLLVALIIYLVLAGTGVAENTMFHVISILFLLTLTGIFVHQLLHADMQEVILEPDDSVLVNLPNPSSSQRSRFQYTWLLTQASAQMWKLSQLFNNLRLCTETFEPA</sequence>
<protein>
    <submittedName>
        <fullName evidence="3">Uncharacterized protein</fullName>
    </submittedName>
</protein>
<evidence type="ECO:0000256" key="2">
    <source>
        <dbReference type="SAM" id="Phobius"/>
    </source>
</evidence>
<name>W9W9M6_9EURO</name>
<evidence type="ECO:0000256" key="1">
    <source>
        <dbReference type="SAM" id="MobiDB-lite"/>
    </source>
</evidence>
<dbReference type="HOGENOM" id="CLU_1610592_0_0_1"/>
<gene>
    <name evidence="3" type="ORF">A1O7_00981</name>
</gene>
<organism evidence="3 4">
    <name type="scientific">Cladophialophora yegresii CBS 114405</name>
    <dbReference type="NCBI Taxonomy" id="1182544"/>
    <lineage>
        <taxon>Eukaryota</taxon>
        <taxon>Fungi</taxon>
        <taxon>Dikarya</taxon>
        <taxon>Ascomycota</taxon>
        <taxon>Pezizomycotina</taxon>
        <taxon>Eurotiomycetes</taxon>
        <taxon>Chaetothyriomycetidae</taxon>
        <taxon>Chaetothyriales</taxon>
        <taxon>Herpotrichiellaceae</taxon>
        <taxon>Cladophialophora</taxon>
    </lineage>
</organism>
<keyword evidence="2" id="KW-1133">Transmembrane helix</keyword>
<evidence type="ECO:0000313" key="3">
    <source>
        <dbReference type="EMBL" id="EXJ64643.1"/>
    </source>
</evidence>
<proteinExistence type="predicted"/>
<dbReference type="Proteomes" id="UP000019473">
    <property type="component" value="Unassembled WGS sequence"/>
</dbReference>
<feature type="compositionally biased region" description="Low complexity" evidence="1">
    <location>
        <begin position="14"/>
        <end position="28"/>
    </location>
</feature>
<feature type="region of interest" description="Disordered" evidence="1">
    <location>
        <begin position="1"/>
        <end position="34"/>
    </location>
</feature>
<comment type="caution">
    <text evidence="3">The sequence shown here is derived from an EMBL/GenBank/DDBJ whole genome shotgun (WGS) entry which is preliminary data.</text>
</comment>
<dbReference type="AlphaFoldDB" id="W9W9M6"/>
<dbReference type="GeneID" id="19175595"/>
<keyword evidence="4" id="KW-1185">Reference proteome</keyword>
<dbReference type="RefSeq" id="XP_007753210.1">
    <property type="nucleotide sequence ID" value="XM_007755020.1"/>
</dbReference>
<feature type="transmembrane region" description="Helical" evidence="2">
    <location>
        <begin position="53"/>
        <end position="74"/>
    </location>
</feature>
<dbReference type="EMBL" id="AMGW01000001">
    <property type="protein sequence ID" value="EXJ64643.1"/>
    <property type="molecule type" value="Genomic_DNA"/>
</dbReference>
<keyword evidence="2" id="KW-0812">Transmembrane</keyword>